<keyword evidence="6" id="KW-1185">Reference proteome</keyword>
<dbReference type="Proteomes" id="UP001501591">
    <property type="component" value="Unassembled WGS sequence"/>
</dbReference>
<accession>A0ABP7N709</accession>
<protein>
    <submittedName>
        <fullName evidence="5">FadR/GntR family transcriptional regulator</fullName>
    </submittedName>
</protein>
<gene>
    <name evidence="5" type="ORF">GCM10022383_15580</name>
</gene>
<name>A0ABP7N709_9MICO</name>
<dbReference type="EMBL" id="BAABCP010000001">
    <property type="protein sequence ID" value="GAA3938346.1"/>
    <property type="molecule type" value="Genomic_DNA"/>
</dbReference>
<dbReference type="SUPFAM" id="SSF46785">
    <property type="entry name" value="Winged helix' DNA-binding domain"/>
    <property type="match status" value="1"/>
</dbReference>
<dbReference type="InterPro" id="IPR008920">
    <property type="entry name" value="TF_FadR/GntR_C"/>
</dbReference>
<organism evidence="5 6">
    <name type="scientific">Microbacterium soli</name>
    <dbReference type="NCBI Taxonomy" id="446075"/>
    <lineage>
        <taxon>Bacteria</taxon>
        <taxon>Bacillati</taxon>
        <taxon>Actinomycetota</taxon>
        <taxon>Actinomycetes</taxon>
        <taxon>Micrococcales</taxon>
        <taxon>Microbacteriaceae</taxon>
        <taxon>Microbacterium</taxon>
    </lineage>
</organism>
<evidence type="ECO:0000256" key="1">
    <source>
        <dbReference type="ARBA" id="ARBA00023015"/>
    </source>
</evidence>
<dbReference type="PRINTS" id="PR00035">
    <property type="entry name" value="HTHGNTR"/>
</dbReference>
<keyword evidence="3" id="KW-0804">Transcription</keyword>
<keyword evidence="2" id="KW-0238">DNA-binding</keyword>
<dbReference type="SMART" id="SM00345">
    <property type="entry name" value="HTH_GNTR"/>
    <property type="match status" value="1"/>
</dbReference>
<dbReference type="InterPro" id="IPR011711">
    <property type="entry name" value="GntR_C"/>
</dbReference>
<dbReference type="Pfam" id="PF07729">
    <property type="entry name" value="FCD"/>
    <property type="match status" value="1"/>
</dbReference>
<dbReference type="PANTHER" id="PTHR43537">
    <property type="entry name" value="TRANSCRIPTIONAL REGULATOR, GNTR FAMILY"/>
    <property type="match status" value="1"/>
</dbReference>
<sequence>MSSASLRPQKTALLVAQQIVAGIQQRGNVPGDRLPPEKEMLELYRIGRGTLRESLRYLEFQGLISLKPGPGGGPVVERPNGAGLATSIALLLQMESAPYRNIVEARGTLEPAMSHQAATRISEEDLDLLKDNLDRMLSSIEDPAIFAETNQEFHDLIAQASGNALFAHLIDALRGILDGTSIGIEYPLRRRVAVHQAHQRIYESLVAHDPDVASETMREHIGEYTKYIEAKYPEVIDAPISWT</sequence>
<dbReference type="SMART" id="SM00895">
    <property type="entry name" value="FCD"/>
    <property type="match status" value="1"/>
</dbReference>
<feature type="domain" description="HTH gntR-type" evidence="4">
    <location>
        <begin position="9"/>
        <end position="79"/>
    </location>
</feature>
<dbReference type="InterPro" id="IPR000524">
    <property type="entry name" value="Tscrpt_reg_HTH_GntR"/>
</dbReference>
<evidence type="ECO:0000256" key="3">
    <source>
        <dbReference type="ARBA" id="ARBA00023163"/>
    </source>
</evidence>
<evidence type="ECO:0000313" key="6">
    <source>
        <dbReference type="Proteomes" id="UP001501591"/>
    </source>
</evidence>
<dbReference type="Gene3D" id="1.20.120.530">
    <property type="entry name" value="GntR ligand-binding domain-like"/>
    <property type="match status" value="1"/>
</dbReference>
<dbReference type="PROSITE" id="PS50949">
    <property type="entry name" value="HTH_GNTR"/>
    <property type="match status" value="1"/>
</dbReference>
<dbReference type="Gene3D" id="1.10.10.10">
    <property type="entry name" value="Winged helix-like DNA-binding domain superfamily/Winged helix DNA-binding domain"/>
    <property type="match status" value="1"/>
</dbReference>
<dbReference type="Pfam" id="PF00392">
    <property type="entry name" value="GntR"/>
    <property type="match status" value="1"/>
</dbReference>
<dbReference type="InterPro" id="IPR036390">
    <property type="entry name" value="WH_DNA-bd_sf"/>
</dbReference>
<keyword evidence="1" id="KW-0805">Transcription regulation</keyword>
<evidence type="ECO:0000313" key="5">
    <source>
        <dbReference type="EMBL" id="GAA3938346.1"/>
    </source>
</evidence>
<dbReference type="PANTHER" id="PTHR43537:SF5">
    <property type="entry name" value="UXU OPERON TRANSCRIPTIONAL REGULATOR"/>
    <property type="match status" value="1"/>
</dbReference>
<comment type="caution">
    <text evidence="5">The sequence shown here is derived from an EMBL/GenBank/DDBJ whole genome shotgun (WGS) entry which is preliminary data.</text>
</comment>
<dbReference type="InterPro" id="IPR036388">
    <property type="entry name" value="WH-like_DNA-bd_sf"/>
</dbReference>
<dbReference type="SUPFAM" id="SSF48008">
    <property type="entry name" value="GntR ligand-binding domain-like"/>
    <property type="match status" value="1"/>
</dbReference>
<evidence type="ECO:0000259" key="4">
    <source>
        <dbReference type="PROSITE" id="PS50949"/>
    </source>
</evidence>
<proteinExistence type="predicted"/>
<evidence type="ECO:0000256" key="2">
    <source>
        <dbReference type="ARBA" id="ARBA00023125"/>
    </source>
</evidence>
<reference evidence="6" key="1">
    <citation type="journal article" date="2019" name="Int. J. Syst. Evol. Microbiol.">
        <title>The Global Catalogue of Microorganisms (GCM) 10K type strain sequencing project: providing services to taxonomists for standard genome sequencing and annotation.</title>
        <authorList>
            <consortium name="The Broad Institute Genomics Platform"/>
            <consortium name="The Broad Institute Genome Sequencing Center for Infectious Disease"/>
            <person name="Wu L."/>
            <person name="Ma J."/>
        </authorList>
    </citation>
    <scope>NUCLEOTIDE SEQUENCE [LARGE SCALE GENOMIC DNA]</scope>
    <source>
        <strain evidence="6">JCM 17024</strain>
    </source>
</reference>
<dbReference type="RefSeq" id="WP_344818973.1">
    <property type="nucleotide sequence ID" value="NZ_BAABCP010000001.1"/>
</dbReference>